<accession>A0A7X0SES6</accession>
<protein>
    <submittedName>
        <fullName evidence="4">Tetratricopeptide repeat protein</fullName>
    </submittedName>
</protein>
<dbReference type="SMART" id="SM00028">
    <property type="entry name" value="TPR"/>
    <property type="match status" value="2"/>
</dbReference>
<keyword evidence="1" id="KW-0677">Repeat</keyword>
<comment type="caution">
    <text evidence="4">The sequence shown here is derived from an EMBL/GenBank/DDBJ whole genome shotgun (WGS) entry which is preliminary data.</text>
</comment>
<reference evidence="4 5" key="1">
    <citation type="submission" date="2020-08" db="EMBL/GenBank/DDBJ databases">
        <title>Clostridia isolated from Swiss meat.</title>
        <authorList>
            <person name="Wambui J."/>
            <person name="Stevens M.J.A."/>
            <person name="Stephan R."/>
        </authorList>
    </citation>
    <scope>NUCLEOTIDE SEQUENCE [LARGE SCALE GENOMIC DNA]</scope>
    <source>
        <strain evidence="4 5">CM001</strain>
    </source>
</reference>
<dbReference type="AlphaFoldDB" id="A0A7X0SES6"/>
<dbReference type="Gene3D" id="1.25.40.10">
    <property type="entry name" value="Tetratricopeptide repeat domain"/>
    <property type="match status" value="1"/>
</dbReference>
<proteinExistence type="predicted"/>
<evidence type="ECO:0000313" key="5">
    <source>
        <dbReference type="Proteomes" id="UP000585258"/>
    </source>
</evidence>
<dbReference type="InterPro" id="IPR006597">
    <property type="entry name" value="Sel1-like"/>
</dbReference>
<dbReference type="PANTHER" id="PTHR45586">
    <property type="entry name" value="TPR REPEAT-CONTAINING PROTEIN PA4667"/>
    <property type="match status" value="1"/>
</dbReference>
<dbReference type="Pfam" id="PF00515">
    <property type="entry name" value="TPR_1"/>
    <property type="match status" value="1"/>
</dbReference>
<dbReference type="Proteomes" id="UP000585258">
    <property type="component" value="Unassembled WGS sequence"/>
</dbReference>
<dbReference type="PROSITE" id="PS50005">
    <property type="entry name" value="TPR"/>
    <property type="match status" value="1"/>
</dbReference>
<evidence type="ECO:0000313" key="4">
    <source>
        <dbReference type="EMBL" id="MBB6716274.1"/>
    </source>
</evidence>
<organism evidence="4 5">
    <name type="scientific">Clostridium gasigenes</name>
    <dbReference type="NCBI Taxonomy" id="94869"/>
    <lineage>
        <taxon>Bacteria</taxon>
        <taxon>Bacillati</taxon>
        <taxon>Bacillota</taxon>
        <taxon>Clostridia</taxon>
        <taxon>Eubacteriales</taxon>
        <taxon>Clostridiaceae</taxon>
        <taxon>Clostridium</taxon>
    </lineage>
</organism>
<dbReference type="Pfam" id="PF14559">
    <property type="entry name" value="TPR_19"/>
    <property type="match status" value="1"/>
</dbReference>
<dbReference type="SMART" id="SM00671">
    <property type="entry name" value="SEL1"/>
    <property type="match status" value="2"/>
</dbReference>
<dbReference type="RefSeq" id="WP_185165334.1">
    <property type="nucleotide sequence ID" value="NZ_JACKWY010000012.1"/>
</dbReference>
<feature type="repeat" description="TPR" evidence="3">
    <location>
        <begin position="225"/>
        <end position="258"/>
    </location>
</feature>
<keyword evidence="2 3" id="KW-0802">TPR repeat</keyword>
<name>A0A7X0SES6_9CLOT</name>
<evidence type="ECO:0000256" key="1">
    <source>
        <dbReference type="ARBA" id="ARBA00022737"/>
    </source>
</evidence>
<dbReference type="SUPFAM" id="SSF48452">
    <property type="entry name" value="TPR-like"/>
    <property type="match status" value="1"/>
</dbReference>
<sequence>MKKYNILSISIIIVMSFFIVGCAGPKGDPTQTLNQYYEKIKANNIEGAYDLLADETKENFNKEDFVKWQELQKEISDFKEFKVEKTSEYKEKEWDSIKFKNVVEFNVTEKVQNLSVDKEETQNYKRMVVNNNGEWKVYREKTDTKELIANSLTMVSWLYIEGKGGKSKDLNRAAIILNDALKYKSDLPDTHYALARTYAELGRFDEAIEPVNNFLQKTEDKEEQSDGYNILGIIYESKVQKNKAVEYYSKALELNPNNQYAKTNLQRVK</sequence>
<evidence type="ECO:0000256" key="3">
    <source>
        <dbReference type="PROSITE-ProRule" id="PRU00339"/>
    </source>
</evidence>
<dbReference type="InterPro" id="IPR011990">
    <property type="entry name" value="TPR-like_helical_dom_sf"/>
</dbReference>
<dbReference type="PANTHER" id="PTHR45586:SF1">
    <property type="entry name" value="LIPOPOLYSACCHARIDE ASSEMBLY PROTEIN B"/>
    <property type="match status" value="1"/>
</dbReference>
<dbReference type="PROSITE" id="PS50293">
    <property type="entry name" value="TPR_REGION"/>
    <property type="match status" value="1"/>
</dbReference>
<dbReference type="EMBL" id="JACKWY010000012">
    <property type="protein sequence ID" value="MBB6716274.1"/>
    <property type="molecule type" value="Genomic_DNA"/>
</dbReference>
<gene>
    <name evidence="4" type="ORF">H7E68_16335</name>
</gene>
<dbReference type="PROSITE" id="PS51257">
    <property type="entry name" value="PROKAR_LIPOPROTEIN"/>
    <property type="match status" value="1"/>
</dbReference>
<dbReference type="InterPro" id="IPR051012">
    <property type="entry name" value="CellSynth/LPSAsmb/PSIAsmb"/>
</dbReference>
<dbReference type="InterPro" id="IPR019734">
    <property type="entry name" value="TPR_rpt"/>
</dbReference>
<evidence type="ECO:0000256" key="2">
    <source>
        <dbReference type="ARBA" id="ARBA00022803"/>
    </source>
</evidence>